<dbReference type="AlphaFoldDB" id="A0A1C6RWJ6"/>
<evidence type="ECO:0000256" key="1">
    <source>
        <dbReference type="SAM" id="MobiDB-lite"/>
    </source>
</evidence>
<keyword evidence="2" id="KW-1133">Transmembrane helix</keyword>
<gene>
    <name evidence="3" type="ORF">GA0070616_2336</name>
</gene>
<sequence length="179" mass="18144">MTTPPAGPPGASGPGTIPPAPPTRPGPSAPAATGRRPVAVTIAVLLMLPVAGTWLVAGIAFFRAMLSTEGDARFLVVGIGAGVLAICLLLVLMTALGMLVAWAGRGREGLTAPATFTFGIFVVVLVSLLVQGRLGYEPTMVTPLVVGAMAGVARGLLASRPARAWFAAGELAGKPVRRR</sequence>
<feature type="transmembrane region" description="Helical" evidence="2">
    <location>
        <begin position="110"/>
        <end position="130"/>
    </location>
</feature>
<feature type="transmembrane region" description="Helical" evidence="2">
    <location>
        <begin position="38"/>
        <end position="62"/>
    </location>
</feature>
<keyword evidence="2" id="KW-0472">Membrane</keyword>
<dbReference type="STRING" id="145857.GA0070616_2336"/>
<feature type="compositionally biased region" description="Pro residues" evidence="1">
    <location>
        <begin position="16"/>
        <end position="28"/>
    </location>
</feature>
<dbReference type="Proteomes" id="UP000199699">
    <property type="component" value="Unassembled WGS sequence"/>
</dbReference>
<keyword evidence="4" id="KW-1185">Reference proteome</keyword>
<evidence type="ECO:0000256" key="2">
    <source>
        <dbReference type="SAM" id="Phobius"/>
    </source>
</evidence>
<name>A0A1C6RWJ6_9ACTN</name>
<feature type="region of interest" description="Disordered" evidence="1">
    <location>
        <begin position="1"/>
        <end position="32"/>
    </location>
</feature>
<evidence type="ECO:0000313" key="3">
    <source>
        <dbReference type="EMBL" id="SCL21589.1"/>
    </source>
</evidence>
<protein>
    <submittedName>
        <fullName evidence="3">Uncharacterized protein</fullName>
    </submittedName>
</protein>
<feature type="transmembrane region" description="Helical" evidence="2">
    <location>
        <begin position="74"/>
        <end position="104"/>
    </location>
</feature>
<accession>A0A1C6RWJ6</accession>
<reference evidence="3 4" key="1">
    <citation type="submission" date="2016-06" db="EMBL/GenBank/DDBJ databases">
        <authorList>
            <person name="Kjaerup R.B."/>
            <person name="Dalgaard T.S."/>
            <person name="Juul-Madsen H.R."/>
        </authorList>
    </citation>
    <scope>NUCLEOTIDE SEQUENCE [LARGE SCALE GENOMIC DNA]</scope>
    <source>
        <strain evidence="3 4">DSM 43818</strain>
    </source>
</reference>
<organism evidence="3 4">
    <name type="scientific">Micromonospora nigra</name>
    <dbReference type="NCBI Taxonomy" id="145857"/>
    <lineage>
        <taxon>Bacteria</taxon>
        <taxon>Bacillati</taxon>
        <taxon>Actinomycetota</taxon>
        <taxon>Actinomycetes</taxon>
        <taxon>Micromonosporales</taxon>
        <taxon>Micromonosporaceae</taxon>
        <taxon>Micromonospora</taxon>
    </lineage>
</organism>
<dbReference type="EMBL" id="FMHT01000003">
    <property type="protein sequence ID" value="SCL21589.1"/>
    <property type="molecule type" value="Genomic_DNA"/>
</dbReference>
<evidence type="ECO:0000313" key="4">
    <source>
        <dbReference type="Proteomes" id="UP000199699"/>
    </source>
</evidence>
<proteinExistence type="predicted"/>
<keyword evidence="2" id="KW-0812">Transmembrane</keyword>